<evidence type="ECO:0000313" key="2">
    <source>
        <dbReference type="Proteomes" id="UP001153709"/>
    </source>
</evidence>
<organism evidence="1 2">
    <name type="scientific">Diabrotica balteata</name>
    <name type="common">Banded cucumber beetle</name>
    <dbReference type="NCBI Taxonomy" id="107213"/>
    <lineage>
        <taxon>Eukaryota</taxon>
        <taxon>Metazoa</taxon>
        <taxon>Ecdysozoa</taxon>
        <taxon>Arthropoda</taxon>
        <taxon>Hexapoda</taxon>
        <taxon>Insecta</taxon>
        <taxon>Pterygota</taxon>
        <taxon>Neoptera</taxon>
        <taxon>Endopterygota</taxon>
        <taxon>Coleoptera</taxon>
        <taxon>Polyphaga</taxon>
        <taxon>Cucujiformia</taxon>
        <taxon>Chrysomeloidea</taxon>
        <taxon>Chrysomelidae</taxon>
        <taxon>Galerucinae</taxon>
        <taxon>Diabroticina</taxon>
        <taxon>Diabroticites</taxon>
        <taxon>Diabrotica</taxon>
    </lineage>
</organism>
<dbReference type="AlphaFoldDB" id="A0A9N9T1T6"/>
<dbReference type="Proteomes" id="UP001153709">
    <property type="component" value="Chromosome 4"/>
</dbReference>
<dbReference type="EMBL" id="OU898279">
    <property type="protein sequence ID" value="CAG9832688.1"/>
    <property type="molecule type" value="Genomic_DNA"/>
</dbReference>
<gene>
    <name evidence="1" type="ORF">DIABBA_LOCUS6143</name>
</gene>
<reference evidence="1" key="1">
    <citation type="submission" date="2022-01" db="EMBL/GenBank/DDBJ databases">
        <authorList>
            <person name="King R."/>
        </authorList>
    </citation>
    <scope>NUCLEOTIDE SEQUENCE</scope>
</reference>
<dbReference type="OrthoDB" id="6756381at2759"/>
<accession>A0A9N9T1T6</accession>
<evidence type="ECO:0000313" key="1">
    <source>
        <dbReference type="EMBL" id="CAG9832688.1"/>
    </source>
</evidence>
<name>A0A9N9T1T6_DIABA</name>
<protein>
    <submittedName>
        <fullName evidence="1">Uncharacterized protein</fullName>
    </submittedName>
</protein>
<sequence length="119" mass="13653">MSSPSSNSENESPSTCEQFKIIGKVVAKYRLQKYRKAWESLADYTGWLTEATGRDFGKAFCRAFNNIMTAEIIVIKNHSKSAKRMRMVKVIPKTNISTMFKKVENPLETQIKRTELKLT</sequence>
<proteinExistence type="predicted"/>
<keyword evidence="2" id="KW-1185">Reference proteome</keyword>